<accession>A0A812Y8R5</accession>
<reference evidence="1" key="1">
    <citation type="submission" date="2021-02" db="EMBL/GenBank/DDBJ databases">
        <authorList>
            <person name="Dougan E. K."/>
            <person name="Rhodes N."/>
            <person name="Thang M."/>
            <person name="Chan C."/>
        </authorList>
    </citation>
    <scope>NUCLEOTIDE SEQUENCE</scope>
</reference>
<dbReference type="Proteomes" id="UP000601435">
    <property type="component" value="Unassembled WGS sequence"/>
</dbReference>
<keyword evidence="2" id="KW-1185">Reference proteome</keyword>
<evidence type="ECO:0000313" key="2">
    <source>
        <dbReference type="Proteomes" id="UP000601435"/>
    </source>
</evidence>
<proteinExistence type="predicted"/>
<gene>
    <name evidence="1" type="ORF">SNEC2469_LOCUS22383</name>
</gene>
<protein>
    <submittedName>
        <fullName evidence="1">Uncharacterized protein</fullName>
    </submittedName>
</protein>
<dbReference type="AlphaFoldDB" id="A0A812Y8R5"/>
<sequence>MLLIAWLVPGLDLSKSKAGRLFTCAGRALAPHPPEVVSFVSWAALGLLSWFGHHVEQPRFVALASGEEPVIAYSSLLAGFPSPDSQVPKAVLAAMQGKFAVDLTTEAAVTRM</sequence>
<organism evidence="1 2">
    <name type="scientific">Symbiodinium necroappetens</name>
    <dbReference type="NCBI Taxonomy" id="1628268"/>
    <lineage>
        <taxon>Eukaryota</taxon>
        <taxon>Sar</taxon>
        <taxon>Alveolata</taxon>
        <taxon>Dinophyceae</taxon>
        <taxon>Suessiales</taxon>
        <taxon>Symbiodiniaceae</taxon>
        <taxon>Symbiodinium</taxon>
    </lineage>
</organism>
<evidence type="ECO:0000313" key="1">
    <source>
        <dbReference type="EMBL" id="CAE7767181.1"/>
    </source>
</evidence>
<dbReference type="EMBL" id="CAJNJA010040576">
    <property type="protein sequence ID" value="CAE7767181.1"/>
    <property type="molecule type" value="Genomic_DNA"/>
</dbReference>
<name>A0A812Y8R5_9DINO</name>
<comment type="caution">
    <text evidence="1">The sequence shown here is derived from an EMBL/GenBank/DDBJ whole genome shotgun (WGS) entry which is preliminary data.</text>
</comment>